<dbReference type="AlphaFoldDB" id="A0A975TAP3"/>
<dbReference type="Proteomes" id="UP000683511">
    <property type="component" value="Chromosome"/>
</dbReference>
<accession>A0A975TAP3</accession>
<proteinExistence type="predicted"/>
<evidence type="ECO:0000256" key="1">
    <source>
        <dbReference type="ARBA" id="ARBA00022801"/>
    </source>
</evidence>
<protein>
    <submittedName>
        <fullName evidence="3">Alpha/beta hydrolase fold protein</fullName>
    </submittedName>
</protein>
<dbReference type="InterPro" id="IPR000073">
    <property type="entry name" value="AB_hydrolase_1"/>
</dbReference>
<feature type="domain" description="AB hydrolase-1" evidence="2">
    <location>
        <begin position="31"/>
        <end position="273"/>
    </location>
</feature>
<dbReference type="Pfam" id="PF00561">
    <property type="entry name" value="Abhydrolase_1"/>
    <property type="match status" value="1"/>
</dbReference>
<evidence type="ECO:0000259" key="2">
    <source>
        <dbReference type="Pfam" id="PF00561"/>
    </source>
</evidence>
<dbReference type="EMBL" id="CP021056">
    <property type="protein sequence ID" value="QXE25204.1"/>
    <property type="molecule type" value="Genomic_DNA"/>
</dbReference>
<dbReference type="KEGG" id="rsin:B6N60_03917"/>
<keyword evidence="4" id="KW-1185">Reference proteome</keyword>
<dbReference type="InterPro" id="IPR029058">
    <property type="entry name" value="AB_hydrolase_fold"/>
</dbReference>
<evidence type="ECO:0000313" key="3">
    <source>
        <dbReference type="EMBL" id="QXE25204.1"/>
    </source>
</evidence>
<name>A0A975TAP3_9NOST</name>
<dbReference type="PRINTS" id="PR00412">
    <property type="entry name" value="EPOXHYDRLASE"/>
</dbReference>
<reference evidence="3" key="1">
    <citation type="submission" date="2017-04" db="EMBL/GenBank/DDBJ databases">
        <title>Genome deletions in a multicellular cyanobacterial endosymbiont for morphological adaptation in marine diatoms.</title>
        <authorList>
            <person name="Wang Y."/>
            <person name="Gao H."/>
            <person name="Li R."/>
            <person name="Xu X."/>
        </authorList>
    </citation>
    <scope>NUCLEOTIDE SEQUENCE</scope>
    <source>
        <strain evidence="3">FACHB 800</strain>
    </source>
</reference>
<dbReference type="GO" id="GO:0016787">
    <property type="term" value="F:hydrolase activity"/>
    <property type="evidence" value="ECO:0007669"/>
    <property type="project" value="UniProtKB-KW"/>
</dbReference>
<keyword evidence="1 3" id="KW-0378">Hydrolase</keyword>
<dbReference type="PANTHER" id="PTHR43329">
    <property type="entry name" value="EPOXIDE HYDROLASE"/>
    <property type="match status" value="1"/>
</dbReference>
<dbReference type="RefSeq" id="WP_190603429.1">
    <property type="nucleotide sequence ID" value="NZ_CP021056.1"/>
</dbReference>
<sequence>MSDQNITVAATKLVKVRGVEYAITDTGGSGPPVMLLHGWPDDKSLWRYQIGYLHTLGFRAISVDWIGHGESSAPADVRRYHVTQLGADTIALLDELEIERVHLIAHDYGATVSWETVANYPHRFLSYCAISVGHAVEILRDMLMGNVLHYLWLVLHGMDQASRYWYLSHGAKRFKDKFASHPDGNRILAKLTDGSDSRFWTIWERANPASDVIYRHFLREQRHKRIVVPTMGIYSRNDEWMTQGQLSRCYQYVDATWRYESIDGGHWVPLERPEEINQILGSWLARVG</sequence>
<organism evidence="3 4">
    <name type="scientific">Richelia sinica FACHB-800</name>
    <dbReference type="NCBI Taxonomy" id="1357546"/>
    <lineage>
        <taxon>Bacteria</taxon>
        <taxon>Bacillati</taxon>
        <taxon>Cyanobacteriota</taxon>
        <taxon>Cyanophyceae</taxon>
        <taxon>Nostocales</taxon>
        <taxon>Nostocaceae</taxon>
        <taxon>Richelia</taxon>
    </lineage>
</organism>
<gene>
    <name evidence="3" type="ORF">B6N60_03917</name>
</gene>
<dbReference type="SUPFAM" id="SSF53474">
    <property type="entry name" value="alpha/beta-Hydrolases"/>
    <property type="match status" value="1"/>
</dbReference>
<dbReference type="InterPro" id="IPR000639">
    <property type="entry name" value="Epox_hydrolase-like"/>
</dbReference>
<evidence type="ECO:0000313" key="4">
    <source>
        <dbReference type="Proteomes" id="UP000683511"/>
    </source>
</evidence>
<dbReference type="Gene3D" id="3.40.50.1820">
    <property type="entry name" value="alpha/beta hydrolase"/>
    <property type="match status" value="1"/>
</dbReference>